<dbReference type="InterPro" id="IPR009003">
    <property type="entry name" value="Peptidase_S1_PA"/>
</dbReference>
<dbReference type="Gene3D" id="2.40.10.10">
    <property type="entry name" value="Trypsin-like serine proteases"/>
    <property type="match status" value="2"/>
</dbReference>
<keyword evidence="4" id="KW-1185">Reference proteome</keyword>
<accession>A0ABP3ZGM5</accession>
<gene>
    <name evidence="3" type="ORF">GCM10009560_19090</name>
</gene>
<evidence type="ECO:0000313" key="4">
    <source>
        <dbReference type="Proteomes" id="UP001501578"/>
    </source>
</evidence>
<feature type="signal peptide" evidence="2">
    <location>
        <begin position="1"/>
        <end position="19"/>
    </location>
</feature>
<evidence type="ECO:0000313" key="3">
    <source>
        <dbReference type="EMBL" id="GAA0920713.1"/>
    </source>
</evidence>
<dbReference type="InterPro" id="IPR043504">
    <property type="entry name" value="Peptidase_S1_PA_chymotrypsin"/>
</dbReference>
<organism evidence="3 4">
    <name type="scientific">Nonomuraea longicatena</name>
    <dbReference type="NCBI Taxonomy" id="83682"/>
    <lineage>
        <taxon>Bacteria</taxon>
        <taxon>Bacillati</taxon>
        <taxon>Actinomycetota</taxon>
        <taxon>Actinomycetes</taxon>
        <taxon>Streptosporangiales</taxon>
        <taxon>Streptosporangiaceae</taxon>
        <taxon>Nonomuraea</taxon>
    </lineage>
</organism>
<keyword evidence="1 2" id="KW-0732">Signal</keyword>
<dbReference type="EMBL" id="BAAAHQ010000008">
    <property type="protein sequence ID" value="GAA0920713.1"/>
    <property type="molecule type" value="Genomic_DNA"/>
</dbReference>
<comment type="caution">
    <text evidence="3">The sequence shown here is derived from an EMBL/GenBank/DDBJ whole genome shotgun (WGS) entry which is preliminary data.</text>
</comment>
<dbReference type="Proteomes" id="UP001501578">
    <property type="component" value="Unassembled WGS sequence"/>
</dbReference>
<proteinExistence type="predicted"/>
<dbReference type="SUPFAM" id="SSF50494">
    <property type="entry name" value="Trypsin-like serine proteases"/>
    <property type="match status" value="1"/>
</dbReference>
<protein>
    <submittedName>
        <fullName evidence="3">Uncharacterized protein</fullName>
    </submittedName>
</protein>
<evidence type="ECO:0000256" key="1">
    <source>
        <dbReference type="ARBA" id="ARBA00022729"/>
    </source>
</evidence>
<name>A0ABP3ZGM5_9ACTN</name>
<feature type="chain" id="PRO_5045629576" evidence="2">
    <location>
        <begin position="20"/>
        <end position="512"/>
    </location>
</feature>
<evidence type="ECO:0000256" key="2">
    <source>
        <dbReference type="SAM" id="SignalP"/>
    </source>
</evidence>
<sequence>MKRLLIPLAAAGLSATSLALPAAAEPNWVSDPLAAKPAEAYSAAAFWLEANGAALRKATQYHWDSKKVQKLVTTQAKTPDSKPSLVEPIGTAKPAARTRNVNVPKTIGKVFFVDRAGRYRWCSATSVQSRNRNLVATAGHCVFEKGKDVFQKWVFIPAYYQGSAPFGVYAGAYAFTHYDLDTYDDYDGDYAFVAVHNGFSLDKAKEVAKADFTGWKGDKQVKSEEITKAEFDTGLDKFGPLGPYWSKTLDTADKVGPAYLGEKTLTKVEVTKDAYTAAPASTNANLNGEKFEQVGPTPISREEYRKLAGEKADGKVLGFLAADKDSAGNETAWTLTRYYTKQWVKADKQVKYFRDRYYVAVAKDAGRLGDTVGGQGLAWNQPLGQAATVFGYPSAPHPDGDRPFTGVTPKWCSGKTGTKRVQANMFRVETHQTLRCSMTPGADGGPWLVRYDNAKRAGYLNGVTSVFYDQDGNERIDYVSSPYFDSETASVYDKAGFAETKSIVGADGEVRQ</sequence>
<dbReference type="InterPro" id="IPR050966">
    <property type="entry name" value="Glutamyl_endopeptidase"/>
</dbReference>
<dbReference type="PANTHER" id="PTHR15462">
    <property type="entry name" value="SERINE PROTEASE"/>
    <property type="match status" value="1"/>
</dbReference>
<dbReference type="RefSeq" id="WP_343949372.1">
    <property type="nucleotide sequence ID" value="NZ_BAAAHQ010000008.1"/>
</dbReference>
<reference evidence="4" key="1">
    <citation type="journal article" date="2019" name="Int. J. Syst. Evol. Microbiol.">
        <title>The Global Catalogue of Microorganisms (GCM) 10K type strain sequencing project: providing services to taxonomists for standard genome sequencing and annotation.</title>
        <authorList>
            <consortium name="The Broad Institute Genomics Platform"/>
            <consortium name="The Broad Institute Genome Sequencing Center for Infectious Disease"/>
            <person name="Wu L."/>
            <person name="Ma J."/>
        </authorList>
    </citation>
    <scope>NUCLEOTIDE SEQUENCE [LARGE SCALE GENOMIC DNA]</scope>
    <source>
        <strain evidence="4">JCM 11136</strain>
    </source>
</reference>